<organism evidence="5 6">
    <name type="scientific">Pinibacter soli</name>
    <dbReference type="NCBI Taxonomy" id="3044211"/>
    <lineage>
        <taxon>Bacteria</taxon>
        <taxon>Pseudomonadati</taxon>
        <taxon>Bacteroidota</taxon>
        <taxon>Chitinophagia</taxon>
        <taxon>Chitinophagales</taxon>
        <taxon>Chitinophagaceae</taxon>
        <taxon>Pinibacter</taxon>
    </lineage>
</organism>
<feature type="domain" description="Outer membrane protein beta-barrel" evidence="4">
    <location>
        <begin position="452"/>
        <end position="910"/>
    </location>
</feature>
<comment type="subcellular location">
    <subcellularLocation>
        <location evidence="1">Cell outer membrane</location>
    </subcellularLocation>
</comment>
<gene>
    <name evidence="5" type="ORF">QJ048_21630</name>
</gene>
<protein>
    <submittedName>
        <fullName evidence="5">TonB-dependent receptor</fullName>
    </submittedName>
</protein>
<dbReference type="Proteomes" id="UP001226434">
    <property type="component" value="Unassembled WGS sequence"/>
</dbReference>
<evidence type="ECO:0000259" key="4">
    <source>
        <dbReference type="Pfam" id="PF14905"/>
    </source>
</evidence>
<dbReference type="EMBL" id="JASBRG010000007">
    <property type="protein sequence ID" value="MDI3322405.1"/>
    <property type="molecule type" value="Genomic_DNA"/>
</dbReference>
<evidence type="ECO:0000313" key="5">
    <source>
        <dbReference type="EMBL" id="MDI3322405.1"/>
    </source>
</evidence>
<dbReference type="SUPFAM" id="SSF56935">
    <property type="entry name" value="Porins"/>
    <property type="match status" value="1"/>
</dbReference>
<sequence>MKPVFAVITLFISVTCIGQKASIKGTVRDTLNNSNLSNAVIALLQSKDSVLYKFTRTNESGSFELHDLLKGDYLIMVTYPKFADYITPVLLDSISLKDLGNISLTTKAKLLEEVIVKQKIAAVRMHGDTLEYKADSFKVKQGANVEELLKQLPGISVDKDGKITAQGKTVEKILVDGDEFFGDDPTIATQNLQSDAVDKVQVFDKKSDQAAFTGIDDGNSKKTINLKLKEDKKKGYFGKLDLGGGPDGTYNNSAMANRFRAKQKMSAYGIMSNVGTTGLNWDERNQYGSSNEGEYNEDFGGMVFYGSEDNSPTFNGEGLPKSWAAGANYSDKFNADKQTLNSSYRYNKLNVASESNSLSQSILPDTTFFTKTTENENNSRQKHFISGIYDYQIDSQLSVKVNVNGSVGKFQNVSNMTSRTYDIHDSTINQSTQANSANGDNQKWTSSLLLRKKFEKVGRTLSLNLNDQYNTDNSTGYLNALITTYDPITRVPKDSLTDQMKLTDTKVNAFGGKLSYTEPLSKKVFAEISYGLRINNSTSERLSYNKSPNGKYEVLSQAFSNSYKYDVTTNTAGLSFKYNSKKIVAGIGSDLAFQNFNQEDKVNHSSFERNYVNMFPRANLNYKFNTTSSLSINYNGATRQPSIYQIQPVASNDNPLVIYVGNPLLKQQFTHTINFNYNSFKVMKDCGMYMWGSISAVANNITSTQYTDLSTGKTIYQYINTNGNINGYMGGAYYRSFKKAKMNLNLSGSMSYNKYTSYINQQENVTRSYSPNVRINVTKYKDQKWTVSYSPGVTFNGSHSTVNTGVKNNYWSTSQSISGTVYIKKKVEIGTDVTGEFRQKTATFDQNNNVILWNGYLGYKLLKEDKAMIKFSAHDLLNQNRGYYRYISNSNIMERNYQTISRYFMLSFVWNFSKSAMTTPTAKP</sequence>
<dbReference type="Pfam" id="PF14905">
    <property type="entry name" value="OMP_b-brl_3"/>
    <property type="match status" value="1"/>
</dbReference>
<evidence type="ECO:0000256" key="2">
    <source>
        <dbReference type="ARBA" id="ARBA00023136"/>
    </source>
</evidence>
<dbReference type="Pfam" id="PF13620">
    <property type="entry name" value="CarboxypepD_reg"/>
    <property type="match status" value="1"/>
</dbReference>
<name>A0ABT6RIL5_9BACT</name>
<dbReference type="InterPro" id="IPR008969">
    <property type="entry name" value="CarboxyPept-like_regulatory"/>
</dbReference>
<accession>A0ABT6RIL5</accession>
<dbReference type="InterPro" id="IPR041700">
    <property type="entry name" value="OMP_b-brl_3"/>
</dbReference>
<comment type="caution">
    <text evidence="5">The sequence shown here is derived from an EMBL/GenBank/DDBJ whole genome shotgun (WGS) entry which is preliminary data.</text>
</comment>
<keyword evidence="5" id="KW-0675">Receptor</keyword>
<keyword evidence="3" id="KW-0998">Cell outer membrane</keyword>
<proteinExistence type="predicted"/>
<reference evidence="5 6" key="1">
    <citation type="submission" date="2023-05" db="EMBL/GenBank/DDBJ databases">
        <title>Genome sequence of Pinibacter sp. MAH-24.</title>
        <authorList>
            <person name="Huq M.A."/>
        </authorList>
    </citation>
    <scope>NUCLEOTIDE SEQUENCE [LARGE SCALE GENOMIC DNA]</scope>
    <source>
        <strain evidence="5 6">MAH-24</strain>
    </source>
</reference>
<dbReference type="Gene3D" id="2.60.40.1120">
    <property type="entry name" value="Carboxypeptidase-like, regulatory domain"/>
    <property type="match status" value="1"/>
</dbReference>
<dbReference type="InterPro" id="IPR036942">
    <property type="entry name" value="Beta-barrel_TonB_sf"/>
</dbReference>
<dbReference type="RefSeq" id="WP_282336524.1">
    <property type="nucleotide sequence ID" value="NZ_JASBRG010000007.1"/>
</dbReference>
<evidence type="ECO:0000256" key="3">
    <source>
        <dbReference type="ARBA" id="ARBA00023237"/>
    </source>
</evidence>
<keyword evidence="6" id="KW-1185">Reference proteome</keyword>
<dbReference type="SUPFAM" id="SSF49464">
    <property type="entry name" value="Carboxypeptidase regulatory domain-like"/>
    <property type="match status" value="1"/>
</dbReference>
<dbReference type="Gene3D" id="2.40.170.20">
    <property type="entry name" value="TonB-dependent receptor, beta-barrel domain"/>
    <property type="match status" value="1"/>
</dbReference>
<keyword evidence="2" id="KW-0472">Membrane</keyword>
<evidence type="ECO:0000256" key="1">
    <source>
        <dbReference type="ARBA" id="ARBA00004442"/>
    </source>
</evidence>
<evidence type="ECO:0000313" key="6">
    <source>
        <dbReference type="Proteomes" id="UP001226434"/>
    </source>
</evidence>